<evidence type="ECO:0000256" key="2">
    <source>
        <dbReference type="ARBA" id="ARBA00022692"/>
    </source>
</evidence>
<keyword evidence="4 5" id="KW-0472">Membrane</keyword>
<dbReference type="GO" id="GO:0022857">
    <property type="term" value="F:transmembrane transporter activity"/>
    <property type="evidence" value="ECO:0007669"/>
    <property type="project" value="InterPro"/>
</dbReference>
<feature type="transmembrane region" description="Helical" evidence="5">
    <location>
        <begin position="202"/>
        <end position="223"/>
    </location>
</feature>
<feature type="transmembrane region" description="Helical" evidence="5">
    <location>
        <begin position="343"/>
        <end position="360"/>
    </location>
</feature>
<keyword evidence="2 5" id="KW-0812">Transmembrane</keyword>
<proteinExistence type="evidence at transcript level"/>
<keyword evidence="3 5" id="KW-1133">Transmembrane helix</keyword>
<dbReference type="GO" id="GO:0016020">
    <property type="term" value="C:membrane"/>
    <property type="evidence" value="ECO:0007669"/>
    <property type="project" value="UniProtKB-SubCell"/>
</dbReference>
<dbReference type="SUPFAM" id="SSF103473">
    <property type="entry name" value="MFS general substrate transporter"/>
    <property type="match status" value="1"/>
</dbReference>
<evidence type="ECO:0000256" key="3">
    <source>
        <dbReference type="ARBA" id="ARBA00022989"/>
    </source>
</evidence>
<evidence type="ECO:0000313" key="7">
    <source>
        <dbReference type="EMBL" id="JAB81403.1"/>
    </source>
</evidence>
<dbReference type="PROSITE" id="PS00216">
    <property type="entry name" value="SUGAR_TRANSPORT_1"/>
    <property type="match status" value="1"/>
</dbReference>
<comment type="subcellular location">
    <subcellularLocation>
        <location evidence="1">Membrane</location>
        <topology evidence="1">Multi-pass membrane protein</topology>
    </subcellularLocation>
</comment>
<dbReference type="InterPro" id="IPR005828">
    <property type="entry name" value="MFS_sugar_transport-like"/>
</dbReference>
<evidence type="ECO:0000256" key="4">
    <source>
        <dbReference type="ARBA" id="ARBA00023136"/>
    </source>
</evidence>
<feature type="transmembrane region" description="Helical" evidence="5">
    <location>
        <begin position="20"/>
        <end position="44"/>
    </location>
</feature>
<dbReference type="Gene3D" id="1.20.1250.20">
    <property type="entry name" value="MFS general substrate transporter like domains"/>
    <property type="match status" value="1"/>
</dbReference>
<dbReference type="InterPro" id="IPR020846">
    <property type="entry name" value="MFS_dom"/>
</dbReference>
<feature type="transmembrane region" description="Helical" evidence="5">
    <location>
        <begin position="143"/>
        <end position="164"/>
    </location>
</feature>
<organism evidence="7">
    <name type="scientific">Ixodes ricinus</name>
    <name type="common">Common tick</name>
    <name type="synonym">Acarus ricinus</name>
    <dbReference type="NCBI Taxonomy" id="34613"/>
    <lineage>
        <taxon>Eukaryota</taxon>
        <taxon>Metazoa</taxon>
        <taxon>Ecdysozoa</taxon>
        <taxon>Arthropoda</taxon>
        <taxon>Chelicerata</taxon>
        <taxon>Arachnida</taxon>
        <taxon>Acari</taxon>
        <taxon>Parasitiformes</taxon>
        <taxon>Ixodida</taxon>
        <taxon>Ixodoidea</taxon>
        <taxon>Ixodidae</taxon>
        <taxon>Ixodinae</taxon>
        <taxon>Ixodes</taxon>
    </lineage>
</organism>
<protein>
    <submittedName>
        <fullName evidence="7">Putative organic cation transporter pediculus us corporis organic cation transporter</fullName>
    </submittedName>
</protein>
<dbReference type="EMBL" id="GANP01003065">
    <property type="protein sequence ID" value="JAB81403.1"/>
    <property type="molecule type" value="mRNA"/>
</dbReference>
<dbReference type="InterPro" id="IPR005829">
    <property type="entry name" value="Sugar_transporter_CS"/>
</dbReference>
<dbReference type="Pfam" id="PF00083">
    <property type="entry name" value="Sugar_tr"/>
    <property type="match status" value="1"/>
</dbReference>
<feature type="transmembrane region" description="Helical" evidence="5">
    <location>
        <begin position="171"/>
        <end position="190"/>
    </location>
</feature>
<feature type="transmembrane region" description="Helical" evidence="5">
    <location>
        <begin position="256"/>
        <end position="277"/>
    </location>
</feature>
<reference evidence="7" key="1">
    <citation type="journal article" date="2015" name="Sci. Rep.">
        <title>Tissue- and time-dependent transcription in Ixodes ricinus salivary glands and midguts when blood feeding on the vertebrate host.</title>
        <authorList>
            <person name="Kotsyfakis M."/>
            <person name="Schwarz A."/>
            <person name="Erhart J."/>
            <person name="Ribeiro J.M."/>
        </authorList>
    </citation>
    <scope>NUCLEOTIDE SEQUENCE</scope>
    <source>
        <tissue evidence="7">Salivary gland and midgut</tissue>
    </source>
</reference>
<feature type="domain" description="Major facilitator superfamily (MFS) profile" evidence="6">
    <location>
        <begin position="18"/>
        <end position="512"/>
    </location>
</feature>
<feature type="transmembrane region" description="Helical" evidence="5">
    <location>
        <begin position="230"/>
        <end position="250"/>
    </location>
</feature>
<evidence type="ECO:0000259" key="6">
    <source>
        <dbReference type="PROSITE" id="PS50850"/>
    </source>
</evidence>
<accession>V5I1S4</accession>
<name>V5I1S4_IXORI</name>
<dbReference type="PANTHER" id="PTHR24064">
    <property type="entry name" value="SOLUTE CARRIER FAMILY 22 MEMBER"/>
    <property type="match status" value="1"/>
</dbReference>
<feature type="transmembrane region" description="Helical" evidence="5">
    <location>
        <begin position="483"/>
        <end position="505"/>
    </location>
</feature>
<dbReference type="AlphaFoldDB" id="V5I1S4"/>
<evidence type="ECO:0000256" key="5">
    <source>
        <dbReference type="SAM" id="Phobius"/>
    </source>
</evidence>
<evidence type="ECO:0000256" key="1">
    <source>
        <dbReference type="ARBA" id="ARBA00004141"/>
    </source>
</evidence>
<feature type="transmembrane region" description="Helical" evidence="5">
    <location>
        <begin position="405"/>
        <end position="432"/>
    </location>
</feature>
<dbReference type="InterPro" id="IPR036259">
    <property type="entry name" value="MFS_trans_sf"/>
</dbReference>
<sequence>MLFEEALQLVGDFGVFQYLLIVYLCVFVAPLRVLPLFAHIFSLLEPPHWCRNPFLEGFNFTRDEIRNMSIPKTADGTWSKCTMYNLNWTDVASSLSPGGPGLSQPQDSWPTVPCEYGWEYDHSVIYPTVVSEMDWVCGSTWKAYVSNSVFFGCMSFGVITFGAISDKVGRVPVMVLVYILAGAGAVVTYFTNNFAVFVVTRAIEGAVLLSISIIPFVLAVEYVPAQKRMLVLSAFRFAYPLLGVCMPWVAYAVGHWRLLNAVVVVPCILGPLVSWFIPESTRWLIAKGNIKRTKKILQWIAKVNGKQVDPDAFDSLQFPDKSDGMKKTSTMDVFRFPTLRRNFLITLFLWLLSCLTYSAGQLYAATATDDPFVMTSTTNAMDILATGLALPLADRWGRRPSMMAAYTLAALCYLGVAACYGKSVAIFAVMMVGRFALTTAYNVGYLYAAEIYPTEIRSQALSIRQAFGSLGKFLSSQVVQLAFYGKFLPLFILGGMSCVSSLLTFPLPETNNQRLPETLEEGEDMRKLPKPWFPCLVKETARERRGTGTRGRSMSTLSAATIDSRFRRGRKYKVNNPLPNLNHIRTLHI</sequence>
<dbReference type="PROSITE" id="PS50850">
    <property type="entry name" value="MFS"/>
    <property type="match status" value="1"/>
</dbReference>